<sequence>MTHQERIDQAKSQVKSALVELERLIGEGASDTTKEVVADQINALQDQISRLGGLDA</sequence>
<dbReference type="EMBL" id="JBHTIK010000004">
    <property type="protein sequence ID" value="MFD0848230.1"/>
    <property type="molecule type" value="Genomic_DNA"/>
</dbReference>
<comment type="caution">
    <text evidence="1">The sequence shown here is derived from an EMBL/GenBank/DDBJ whole genome shotgun (WGS) entry which is preliminary data.</text>
</comment>
<dbReference type="Proteomes" id="UP001597124">
    <property type="component" value="Unassembled WGS sequence"/>
</dbReference>
<gene>
    <name evidence="1" type="ORF">ACFQ00_07840</name>
</gene>
<name>A0ABW3C143_SPHXN</name>
<reference evidence="2" key="1">
    <citation type="journal article" date="2019" name="Int. J. Syst. Evol. Microbiol.">
        <title>The Global Catalogue of Microorganisms (GCM) 10K type strain sequencing project: providing services to taxonomists for standard genome sequencing and annotation.</title>
        <authorList>
            <consortium name="The Broad Institute Genomics Platform"/>
            <consortium name="The Broad Institute Genome Sequencing Center for Infectious Disease"/>
            <person name="Wu L."/>
            <person name="Ma J."/>
        </authorList>
    </citation>
    <scope>NUCLEOTIDE SEQUENCE [LARGE SCALE GENOMIC DNA]</scope>
    <source>
        <strain evidence="2">CCUG 52537</strain>
    </source>
</reference>
<proteinExistence type="predicted"/>
<protein>
    <submittedName>
        <fullName evidence="1">Uncharacterized protein</fullName>
    </submittedName>
</protein>
<organism evidence="1 2">
    <name type="scientific">Sphingosinicella xenopeptidilytica</name>
    <dbReference type="NCBI Taxonomy" id="364098"/>
    <lineage>
        <taxon>Bacteria</taxon>
        <taxon>Pseudomonadati</taxon>
        <taxon>Pseudomonadota</taxon>
        <taxon>Alphaproteobacteria</taxon>
        <taxon>Sphingomonadales</taxon>
        <taxon>Sphingosinicellaceae</taxon>
        <taxon>Sphingosinicella</taxon>
    </lineage>
</organism>
<keyword evidence="2" id="KW-1185">Reference proteome</keyword>
<accession>A0ABW3C143</accession>
<evidence type="ECO:0000313" key="2">
    <source>
        <dbReference type="Proteomes" id="UP001597124"/>
    </source>
</evidence>
<evidence type="ECO:0000313" key="1">
    <source>
        <dbReference type="EMBL" id="MFD0848230.1"/>
    </source>
</evidence>